<proteinExistence type="predicted"/>
<comment type="caution">
    <text evidence="1">The sequence shown here is derived from an EMBL/GenBank/DDBJ whole genome shotgun (WGS) entry which is preliminary data.</text>
</comment>
<evidence type="ECO:0000313" key="1">
    <source>
        <dbReference type="EMBL" id="KAJ1891411.1"/>
    </source>
</evidence>
<sequence length="485" mass="52009">MFDFIKEQPTRPHRDRRDSGRQSWGLGIKLTNNSNITDFEHAAATMGLVTSQRQHEQADSRHSMQTSRNRTSTISDSQPATAYSFFNKLASNIGSFMSMGTDPNNNSTTQGQQQFQSKSQIEDMLESFYLSQGRQVPEWVHNPPPDPPANLETRNASNMSFDYNPGAVNAASSSRMAAESSKPSTSGVIGKSFSKLNIGKLPRPQFSFGLRSTSSGPSESTGGGSGEGSGMNTATGVQPSAYDSGFDSPMGSESVRAEGTPSVVVHPAHINDSHVGGASSVPLLNTPEYESSTALRLDSEQLAASASASDMDGAGYFGPHSNAKSPKSPQCSRTLVDRWLRSSGHKDAMKKHTGSPISLSSIMPGESDREESSPGFKAANSKSAPAADPFPAKKSHLGVTSMLLPLKLKKKSGRTTATTATPEQPLKNHRNIAETPDSPFNGGDVGDGERKQHIPENIKHTNSTKSAHKPRMAMRLFKRKSSNPE</sequence>
<accession>A0ACC1IE36</accession>
<dbReference type="EMBL" id="JANBPG010001161">
    <property type="protein sequence ID" value="KAJ1891411.1"/>
    <property type="molecule type" value="Genomic_DNA"/>
</dbReference>
<organism evidence="1 2">
    <name type="scientific">Kickxella alabastrina</name>
    <dbReference type="NCBI Taxonomy" id="61397"/>
    <lineage>
        <taxon>Eukaryota</taxon>
        <taxon>Fungi</taxon>
        <taxon>Fungi incertae sedis</taxon>
        <taxon>Zoopagomycota</taxon>
        <taxon>Kickxellomycotina</taxon>
        <taxon>Kickxellomycetes</taxon>
        <taxon>Kickxellales</taxon>
        <taxon>Kickxellaceae</taxon>
        <taxon>Kickxella</taxon>
    </lineage>
</organism>
<gene>
    <name evidence="1" type="ORF">LPJ66_006933</name>
</gene>
<protein>
    <submittedName>
        <fullName evidence="1">Uncharacterized protein</fullName>
    </submittedName>
</protein>
<reference evidence="1" key="1">
    <citation type="submission" date="2022-07" db="EMBL/GenBank/DDBJ databases">
        <title>Phylogenomic reconstructions and comparative analyses of Kickxellomycotina fungi.</title>
        <authorList>
            <person name="Reynolds N.K."/>
            <person name="Stajich J.E."/>
            <person name="Barry K."/>
            <person name="Grigoriev I.V."/>
            <person name="Crous P."/>
            <person name="Smith M.E."/>
        </authorList>
    </citation>
    <scope>NUCLEOTIDE SEQUENCE</scope>
    <source>
        <strain evidence="1">Benny 63K</strain>
    </source>
</reference>
<dbReference type="Proteomes" id="UP001150581">
    <property type="component" value="Unassembled WGS sequence"/>
</dbReference>
<name>A0ACC1IE36_9FUNG</name>
<keyword evidence="2" id="KW-1185">Reference proteome</keyword>
<evidence type="ECO:0000313" key="2">
    <source>
        <dbReference type="Proteomes" id="UP001150581"/>
    </source>
</evidence>